<dbReference type="AlphaFoldDB" id="A0A2A3TV30"/>
<evidence type="ECO:0000313" key="3">
    <source>
        <dbReference type="Proteomes" id="UP000217918"/>
    </source>
</evidence>
<sequence>MKWRNISMANVLIIGATGSVGRVTRQYFLDNTDDQLTLMARSTGRLGQLNAERERAIAGSVTDPATLKTALAGQDVVFAALSGNLAGMAKHLVAAMDEAKVNRLLFIASMGIYNEIPARVGGGNLADNPILQGYRDAADVVEASDLNYTVIRPGWFDNGNDTNYQVTKKGEPFGGHDVSRKSIADLVVRLAHDETLGSRDSLGINRP</sequence>
<protein>
    <submittedName>
        <fullName evidence="2">NAD(P)-dependent oxidoreductase</fullName>
    </submittedName>
</protein>
<dbReference type="RefSeq" id="WP_096109500.1">
    <property type="nucleotide sequence ID" value="NZ_CP191260.1"/>
</dbReference>
<reference evidence="2 3" key="1">
    <citation type="submission" date="2017-09" db="EMBL/GenBank/DDBJ databases">
        <title>Genome sequence of Lactobacillus brevis D7.</title>
        <authorList>
            <person name="Kwon M.-S."/>
            <person name="Lim S.K."/>
            <person name="Choi H.-J."/>
        </authorList>
    </citation>
    <scope>NUCLEOTIDE SEQUENCE [LARGE SCALE GENOMIC DNA]</scope>
    <source>
        <strain evidence="2 3">D7</strain>
    </source>
</reference>
<dbReference type="Gene3D" id="3.40.50.720">
    <property type="entry name" value="NAD(P)-binding Rossmann-like Domain"/>
    <property type="match status" value="1"/>
</dbReference>
<dbReference type="InterPro" id="IPR036291">
    <property type="entry name" value="NAD(P)-bd_dom_sf"/>
</dbReference>
<gene>
    <name evidence="2" type="ORF">CNR29_00315</name>
</gene>
<dbReference type="Proteomes" id="UP000217918">
    <property type="component" value="Unassembled WGS sequence"/>
</dbReference>
<dbReference type="EMBL" id="NVYO01000001">
    <property type="protein sequence ID" value="PBQ22539.1"/>
    <property type="molecule type" value="Genomic_DNA"/>
</dbReference>
<organism evidence="2 3">
    <name type="scientific">Levilactobacillus brevis</name>
    <name type="common">Lactobacillus brevis</name>
    <dbReference type="NCBI Taxonomy" id="1580"/>
    <lineage>
        <taxon>Bacteria</taxon>
        <taxon>Bacillati</taxon>
        <taxon>Bacillota</taxon>
        <taxon>Bacilli</taxon>
        <taxon>Lactobacillales</taxon>
        <taxon>Lactobacillaceae</taxon>
        <taxon>Levilactobacillus</taxon>
    </lineage>
</organism>
<dbReference type="Pfam" id="PF13460">
    <property type="entry name" value="NAD_binding_10"/>
    <property type="match status" value="1"/>
</dbReference>
<evidence type="ECO:0000313" key="2">
    <source>
        <dbReference type="EMBL" id="PBQ22539.1"/>
    </source>
</evidence>
<proteinExistence type="predicted"/>
<evidence type="ECO:0000259" key="1">
    <source>
        <dbReference type="Pfam" id="PF13460"/>
    </source>
</evidence>
<accession>A0A2A3TV30</accession>
<dbReference type="PANTHER" id="PTHR15020">
    <property type="entry name" value="FLAVIN REDUCTASE-RELATED"/>
    <property type="match status" value="1"/>
</dbReference>
<dbReference type="InterPro" id="IPR016040">
    <property type="entry name" value="NAD(P)-bd_dom"/>
</dbReference>
<name>A0A2A3TV30_LEVBR</name>
<dbReference type="PANTHER" id="PTHR15020:SF50">
    <property type="entry name" value="UPF0659 PROTEIN YMR090W"/>
    <property type="match status" value="1"/>
</dbReference>
<comment type="caution">
    <text evidence="2">The sequence shown here is derived from an EMBL/GenBank/DDBJ whole genome shotgun (WGS) entry which is preliminary data.</text>
</comment>
<feature type="domain" description="NAD(P)-binding" evidence="1">
    <location>
        <begin position="15"/>
        <end position="193"/>
    </location>
</feature>
<dbReference type="SUPFAM" id="SSF51735">
    <property type="entry name" value="NAD(P)-binding Rossmann-fold domains"/>
    <property type="match status" value="1"/>
</dbReference>